<accession>A0A834SRS8</accession>
<keyword evidence="3" id="KW-1185">Reference proteome</keyword>
<reference evidence="2" key="1">
    <citation type="submission" date="2020-09" db="EMBL/GenBank/DDBJ databases">
        <title>Genome-Enabled Discovery of Anthraquinone Biosynthesis in Senna tora.</title>
        <authorList>
            <person name="Kang S.-H."/>
            <person name="Pandey R.P."/>
            <person name="Lee C.-M."/>
            <person name="Sim J.-S."/>
            <person name="Jeong J.-T."/>
            <person name="Choi B.-S."/>
            <person name="Jung M."/>
            <person name="Ginzburg D."/>
            <person name="Zhao K."/>
            <person name="Won S.Y."/>
            <person name="Oh T.-J."/>
            <person name="Yu Y."/>
            <person name="Kim N.-H."/>
            <person name="Lee O.R."/>
            <person name="Lee T.-H."/>
            <person name="Bashyal P."/>
            <person name="Kim T.-S."/>
            <person name="Lee W.-H."/>
            <person name="Kawkins C."/>
            <person name="Kim C.-K."/>
            <person name="Kim J.S."/>
            <person name="Ahn B.O."/>
            <person name="Rhee S.Y."/>
            <person name="Sohng J.K."/>
        </authorList>
    </citation>
    <scope>NUCLEOTIDE SEQUENCE</scope>
    <source>
        <tissue evidence="2">Leaf</tissue>
    </source>
</reference>
<sequence length="47" mass="5325">MGCRINEKWVWEWKIGRKHEEEVAALSHGVSAPSSTASVGFERRGVR</sequence>
<dbReference type="EMBL" id="JAAIUW010000011">
    <property type="protein sequence ID" value="KAF7808376.1"/>
    <property type="molecule type" value="Genomic_DNA"/>
</dbReference>
<comment type="caution">
    <text evidence="2">The sequence shown here is derived from an EMBL/GenBank/DDBJ whole genome shotgun (WGS) entry which is preliminary data.</text>
</comment>
<dbReference type="AlphaFoldDB" id="A0A834SRS8"/>
<name>A0A834SRS8_9FABA</name>
<proteinExistence type="predicted"/>
<organism evidence="2 3">
    <name type="scientific">Senna tora</name>
    <dbReference type="NCBI Taxonomy" id="362788"/>
    <lineage>
        <taxon>Eukaryota</taxon>
        <taxon>Viridiplantae</taxon>
        <taxon>Streptophyta</taxon>
        <taxon>Embryophyta</taxon>
        <taxon>Tracheophyta</taxon>
        <taxon>Spermatophyta</taxon>
        <taxon>Magnoliopsida</taxon>
        <taxon>eudicotyledons</taxon>
        <taxon>Gunneridae</taxon>
        <taxon>Pentapetalae</taxon>
        <taxon>rosids</taxon>
        <taxon>fabids</taxon>
        <taxon>Fabales</taxon>
        <taxon>Fabaceae</taxon>
        <taxon>Caesalpinioideae</taxon>
        <taxon>Cassia clade</taxon>
        <taxon>Senna</taxon>
    </lineage>
</organism>
<feature type="region of interest" description="Disordered" evidence="1">
    <location>
        <begin position="27"/>
        <end position="47"/>
    </location>
</feature>
<gene>
    <name evidence="2" type="ORF">G2W53_035119</name>
</gene>
<evidence type="ECO:0000256" key="1">
    <source>
        <dbReference type="SAM" id="MobiDB-lite"/>
    </source>
</evidence>
<protein>
    <submittedName>
        <fullName evidence="2">Uncharacterized protein</fullName>
    </submittedName>
</protein>
<dbReference type="Proteomes" id="UP000634136">
    <property type="component" value="Unassembled WGS sequence"/>
</dbReference>
<evidence type="ECO:0000313" key="3">
    <source>
        <dbReference type="Proteomes" id="UP000634136"/>
    </source>
</evidence>
<evidence type="ECO:0000313" key="2">
    <source>
        <dbReference type="EMBL" id="KAF7808376.1"/>
    </source>
</evidence>